<proteinExistence type="predicted"/>
<dbReference type="GeneID" id="64637889"/>
<dbReference type="OrthoDB" id="2642612at2759"/>
<dbReference type="EMBL" id="JABBWG010000004">
    <property type="protein sequence ID" value="KAG1823845.1"/>
    <property type="molecule type" value="Genomic_DNA"/>
</dbReference>
<keyword evidence="3" id="KW-1185">Reference proteome</keyword>
<organism evidence="2 3">
    <name type="scientific">Suillus subaureus</name>
    <dbReference type="NCBI Taxonomy" id="48587"/>
    <lineage>
        <taxon>Eukaryota</taxon>
        <taxon>Fungi</taxon>
        <taxon>Dikarya</taxon>
        <taxon>Basidiomycota</taxon>
        <taxon>Agaricomycotina</taxon>
        <taxon>Agaricomycetes</taxon>
        <taxon>Agaricomycetidae</taxon>
        <taxon>Boletales</taxon>
        <taxon>Suillineae</taxon>
        <taxon>Suillaceae</taxon>
        <taxon>Suillus</taxon>
    </lineage>
</organism>
<comment type="caution">
    <text evidence="2">The sequence shown here is derived from an EMBL/GenBank/DDBJ whole genome shotgun (WGS) entry which is preliminary data.</text>
</comment>
<name>A0A9P7JI68_9AGAM</name>
<reference evidence="2" key="1">
    <citation type="journal article" date="2020" name="New Phytol.">
        <title>Comparative genomics reveals dynamic genome evolution in host specialist ectomycorrhizal fungi.</title>
        <authorList>
            <person name="Lofgren L.A."/>
            <person name="Nguyen N.H."/>
            <person name="Vilgalys R."/>
            <person name="Ruytinx J."/>
            <person name="Liao H.L."/>
            <person name="Branco S."/>
            <person name="Kuo A."/>
            <person name="LaButti K."/>
            <person name="Lipzen A."/>
            <person name="Andreopoulos W."/>
            <person name="Pangilinan J."/>
            <person name="Riley R."/>
            <person name="Hundley H."/>
            <person name="Na H."/>
            <person name="Barry K."/>
            <person name="Grigoriev I.V."/>
            <person name="Stajich J.E."/>
            <person name="Kennedy P.G."/>
        </authorList>
    </citation>
    <scope>NUCLEOTIDE SEQUENCE</scope>
    <source>
        <strain evidence="2">MN1</strain>
    </source>
</reference>
<protein>
    <submittedName>
        <fullName evidence="2">Uncharacterized protein</fullName>
    </submittedName>
</protein>
<dbReference type="AlphaFoldDB" id="A0A9P7JI68"/>
<evidence type="ECO:0000313" key="3">
    <source>
        <dbReference type="Proteomes" id="UP000807769"/>
    </source>
</evidence>
<dbReference type="RefSeq" id="XP_041197905.1">
    <property type="nucleotide sequence ID" value="XM_041343873.1"/>
</dbReference>
<evidence type="ECO:0000313" key="2">
    <source>
        <dbReference type="EMBL" id="KAG1823845.1"/>
    </source>
</evidence>
<gene>
    <name evidence="2" type="ORF">BJ212DRAFT_705609</name>
</gene>
<sequence length="419" mass="47170">MDDKTQVMFTNLRNECRINEHETIEEAVFTCLWALRGTLVLRLQNNLTTMSARKRKSEPFKDRKEVNEAFAQLESDAQDNLQKLHALMLARKGRGRDLTSEQQDVPGILAMHVTNWDWHTRISKNGKRDREPLIKAVLLDLVKIRKRREGLFKDPMVAGLRTILEEVIAKHTRAVNTSGENGQTVKRKRWLWYDGAKIPPDVTPALETVLTEDCHTINAHMQSRQDMEGNDRAAIMKLVGYVERMLVAKATSSTHSPVAANVVRELKKLIHALEINSTRLRTRALKNDDRLAYDIMDTVNLKITLMQGLEDENTNGDHASEQEDESPVAGPRRDGQPQKSTAAVIEDDAGHPGSQATSSGSGRPKPRPIAHRKNNDNTTTRTDSHDMIADAFSSPRSQSKGKERAITLRKHPPQTPSSL</sequence>
<dbReference type="Proteomes" id="UP000807769">
    <property type="component" value="Unassembled WGS sequence"/>
</dbReference>
<evidence type="ECO:0000256" key="1">
    <source>
        <dbReference type="SAM" id="MobiDB-lite"/>
    </source>
</evidence>
<accession>A0A9P7JI68</accession>
<feature type="region of interest" description="Disordered" evidence="1">
    <location>
        <begin position="311"/>
        <end position="419"/>
    </location>
</feature>